<organism evidence="2 3">
    <name type="scientific">Remersonia thermophila</name>
    <dbReference type="NCBI Taxonomy" id="72144"/>
    <lineage>
        <taxon>Eukaryota</taxon>
        <taxon>Fungi</taxon>
        <taxon>Dikarya</taxon>
        <taxon>Ascomycota</taxon>
        <taxon>Pezizomycotina</taxon>
        <taxon>Sordariomycetes</taxon>
        <taxon>Sordariomycetidae</taxon>
        <taxon>Sordariales</taxon>
        <taxon>Sordariales incertae sedis</taxon>
        <taxon>Remersonia</taxon>
    </lineage>
</organism>
<dbReference type="Proteomes" id="UP001600064">
    <property type="component" value="Unassembled WGS sequence"/>
</dbReference>
<proteinExistence type="predicted"/>
<protein>
    <submittedName>
        <fullName evidence="2">Uncharacterized protein</fullName>
    </submittedName>
</protein>
<dbReference type="RefSeq" id="XP_070869419.1">
    <property type="nucleotide sequence ID" value="XM_071013328.1"/>
</dbReference>
<dbReference type="EMBL" id="JAZGUE010000001">
    <property type="protein sequence ID" value="KAL2270695.1"/>
    <property type="molecule type" value="Genomic_DNA"/>
</dbReference>
<evidence type="ECO:0000313" key="2">
    <source>
        <dbReference type="EMBL" id="KAL2270695.1"/>
    </source>
</evidence>
<feature type="region of interest" description="Disordered" evidence="1">
    <location>
        <begin position="1"/>
        <end position="20"/>
    </location>
</feature>
<gene>
    <name evidence="2" type="ORF">VTJ83DRAFT_66</name>
</gene>
<evidence type="ECO:0000256" key="1">
    <source>
        <dbReference type="SAM" id="MobiDB-lite"/>
    </source>
</evidence>
<sequence>MGLTPDPDLPPSYAEATTTSTAAALSPSLHTLDPATGLPPNSPLTLHLRALPARLQAAQRARDTAAASRAADLTTLLLPHVEAFLADVASGGADIKTAELTLVPAGAVPPGAEVSGVRERAKAGELVRVVCVEVVEGWQSEQQGGKGEEKKNSGEDATLQRVVERPFDGEWGRFDTERRAELGEDAEAPEKALWFRDEDLARRIAAYLRPEPNLQRKQVQAAVVEKKQEEKAGRWGLGLFGKSKKKEPLVAAPDGTPPGVAAKVEVDEELVKMTVKADEITLRRENEFGVWETKTGWGVVVRVKVKT</sequence>
<dbReference type="GeneID" id="98127972"/>
<feature type="compositionally biased region" description="Low complexity" evidence="1">
    <location>
        <begin position="11"/>
        <end position="20"/>
    </location>
</feature>
<comment type="caution">
    <text evidence="2">The sequence shown here is derived from an EMBL/GenBank/DDBJ whole genome shotgun (WGS) entry which is preliminary data.</text>
</comment>
<evidence type="ECO:0000313" key="3">
    <source>
        <dbReference type="Proteomes" id="UP001600064"/>
    </source>
</evidence>
<name>A0ABR4DJZ1_9PEZI</name>
<keyword evidence="3" id="KW-1185">Reference proteome</keyword>
<accession>A0ABR4DJZ1</accession>
<reference evidence="2 3" key="1">
    <citation type="journal article" date="2024" name="Commun. Biol.">
        <title>Comparative genomic analysis of thermophilic fungi reveals convergent evolutionary adaptations and gene losses.</title>
        <authorList>
            <person name="Steindorff A.S."/>
            <person name="Aguilar-Pontes M.V."/>
            <person name="Robinson A.J."/>
            <person name="Andreopoulos B."/>
            <person name="LaButti K."/>
            <person name="Kuo A."/>
            <person name="Mondo S."/>
            <person name="Riley R."/>
            <person name="Otillar R."/>
            <person name="Haridas S."/>
            <person name="Lipzen A."/>
            <person name="Grimwood J."/>
            <person name="Schmutz J."/>
            <person name="Clum A."/>
            <person name="Reid I.D."/>
            <person name="Moisan M.C."/>
            <person name="Butler G."/>
            <person name="Nguyen T.T.M."/>
            <person name="Dewar K."/>
            <person name="Conant G."/>
            <person name="Drula E."/>
            <person name="Henrissat B."/>
            <person name="Hansel C."/>
            <person name="Singer S."/>
            <person name="Hutchinson M.I."/>
            <person name="de Vries R.P."/>
            <person name="Natvig D.O."/>
            <person name="Powell A.J."/>
            <person name="Tsang A."/>
            <person name="Grigoriev I.V."/>
        </authorList>
    </citation>
    <scope>NUCLEOTIDE SEQUENCE [LARGE SCALE GENOMIC DNA]</scope>
    <source>
        <strain evidence="2 3">ATCC 22073</strain>
    </source>
</reference>